<name>U7D9F7_9BACT</name>
<dbReference type="InterPro" id="IPR001279">
    <property type="entry name" value="Metallo-B-lactamas"/>
</dbReference>
<dbReference type="Pfam" id="PF12706">
    <property type="entry name" value="Lactamase_B_2"/>
    <property type="match status" value="1"/>
</dbReference>
<dbReference type="CDD" id="cd16279">
    <property type="entry name" value="metallo-hydrolase-like_MBL-fold"/>
    <property type="match status" value="1"/>
</dbReference>
<dbReference type="eggNOG" id="COG1235">
    <property type="taxonomic scope" value="Bacteria"/>
</dbReference>
<dbReference type="OrthoDB" id="9781189at2"/>
<evidence type="ECO:0000313" key="3">
    <source>
        <dbReference type="Proteomes" id="UP000017148"/>
    </source>
</evidence>
<dbReference type="Proteomes" id="UP000017148">
    <property type="component" value="Unassembled WGS sequence"/>
</dbReference>
<evidence type="ECO:0000259" key="1">
    <source>
        <dbReference type="SMART" id="SM00849"/>
    </source>
</evidence>
<reference evidence="2 3" key="1">
    <citation type="journal article" date="2013" name="Environ. Microbiol.">
        <title>Genome analysis of Chitinivibrio alkaliphilus gen. nov., sp. nov., a novel extremely haloalkaliphilic anaerobic chitinolytic bacterium from the candidate phylum Termite Group 3.</title>
        <authorList>
            <person name="Sorokin D.Y."/>
            <person name="Gumerov V.M."/>
            <person name="Rakitin A.L."/>
            <person name="Beletsky A.V."/>
            <person name="Damste J.S."/>
            <person name="Muyzer G."/>
            <person name="Mardanov A.V."/>
            <person name="Ravin N.V."/>
        </authorList>
    </citation>
    <scope>NUCLEOTIDE SEQUENCE [LARGE SCALE GENOMIC DNA]</scope>
    <source>
        <strain evidence="2 3">ACht1</strain>
    </source>
</reference>
<comment type="caution">
    <text evidence="2">The sequence shown here is derived from an EMBL/GenBank/DDBJ whole genome shotgun (WGS) entry which is preliminary data.</text>
</comment>
<dbReference type="PANTHER" id="PTHR42663:SF6">
    <property type="entry name" value="HYDROLASE C777.06C-RELATED"/>
    <property type="match status" value="1"/>
</dbReference>
<dbReference type="Gene3D" id="3.60.15.10">
    <property type="entry name" value="Ribonuclease Z/Hydroxyacylglutathione hydrolase-like"/>
    <property type="match status" value="1"/>
</dbReference>
<evidence type="ECO:0000313" key="2">
    <source>
        <dbReference type="EMBL" id="ERP39024.1"/>
    </source>
</evidence>
<dbReference type="InterPro" id="IPR036866">
    <property type="entry name" value="RibonucZ/Hydroxyglut_hydro"/>
</dbReference>
<dbReference type="EMBL" id="ASJR01000003">
    <property type="protein sequence ID" value="ERP39024.1"/>
    <property type="molecule type" value="Genomic_DNA"/>
</dbReference>
<accession>U7D9F7</accession>
<feature type="domain" description="Metallo-beta-lactamase" evidence="1">
    <location>
        <begin position="46"/>
        <end position="238"/>
    </location>
</feature>
<organism evidence="2 3">
    <name type="scientific">Chitinivibrio alkaliphilus ACht1</name>
    <dbReference type="NCBI Taxonomy" id="1313304"/>
    <lineage>
        <taxon>Bacteria</taxon>
        <taxon>Pseudomonadati</taxon>
        <taxon>Fibrobacterota</taxon>
        <taxon>Chitinivibrionia</taxon>
        <taxon>Chitinivibrionales</taxon>
        <taxon>Chitinivibrionaceae</taxon>
        <taxon>Chitinivibrio</taxon>
    </lineage>
</organism>
<proteinExistence type="predicted"/>
<dbReference type="RefSeq" id="WP_022636052.1">
    <property type="nucleotide sequence ID" value="NZ_ASJR01000003.1"/>
</dbReference>
<dbReference type="SUPFAM" id="SSF56281">
    <property type="entry name" value="Metallo-hydrolase/oxidoreductase"/>
    <property type="match status" value="1"/>
</dbReference>
<dbReference type="PANTHER" id="PTHR42663">
    <property type="entry name" value="HYDROLASE C777.06C-RELATED-RELATED"/>
    <property type="match status" value="1"/>
</dbReference>
<dbReference type="SMART" id="SM00849">
    <property type="entry name" value="Lactamase_B"/>
    <property type="match status" value="1"/>
</dbReference>
<protein>
    <submittedName>
        <fullName evidence="2">Beta-lactamase domain-containing protein</fullName>
    </submittedName>
</protein>
<dbReference type="AlphaFoldDB" id="U7D9F7"/>
<keyword evidence="3" id="KW-1185">Reference proteome</keyword>
<dbReference type="PATRIC" id="fig|1313304.3.peg.497"/>
<dbReference type="STRING" id="1313304.CALK_0517"/>
<gene>
    <name evidence="2" type="ORF">CALK_0517</name>
</gene>
<sequence>MKTALTFLGTGTSHGVPTVDCMMEGFVRCPKGVCQESAEDHRHRRLRSSLFVRYGETAVLIDATPDFREQMLTQNISRMDGVVITHKHVDHILGIPDLRSYSKARSEGLPIYGSSETIQAIRESFAYIFDPHTVVGGGIPRLHEEVVTEPFSVGEILFEPIRVEHGACRQCYGYRFNDIAYLPDMKAFYPGEEEKIRGVRLLIIDCLRTERPHSTHLILPEAIAIAQKAEAKNTLFTHMCHGIHYKHDQRYLFPNMDFAFDGLSLEV</sequence>